<protein>
    <recommendedName>
        <fullName evidence="1">Fido domain-containing protein</fullName>
    </recommendedName>
</protein>
<dbReference type="RefSeq" id="WP_010850308.1">
    <property type="nucleotide sequence ID" value="NZ_HF570956.1"/>
</dbReference>
<sequence>MSPAQGSVPDAVRAAGEIATWPAVAAAVDEARQACTALRWHQALRRRIPEAAAESRVRGAAASMELEGARLPVDVVRDLMRGAVGWHDPLDPVERVAKGTIAATAATESFTAATAPLQVLARLHLLAAAELVPADELGRPRNDDEDCRELLEVSPAPAADEARMRLRGVVALMSALDVVPVPVAAALAHAELVHSRPFTRANGTVARAVERYIVRAGGLDPTGVAVTEAGHGEAGGAAYLGALSGYARGDRDGVTLWMTQAIGALTRAAREGERVADAVLAGKLGDSDG</sequence>
<accession>N0E5D7</accession>
<organism evidence="2 3">
    <name type="scientific">Phycicoccus elongatus Lp2</name>
    <dbReference type="NCBI Taxonomy" id="1193181"/>
    <lineage>
        <taxon>Bacteria</taxon>
        <taxon>Bacillati</taxon>
        <taxon>Actinomycetota</taxon>
        <taxon>Actinomycetes</taxon>
        <taxon>Micrococcales</taxon>
        <taxon>Intrasporangiaceae</taxon>
        <taxon>Phycicoccus</taxon>
    </lineage>
</organism>
<dbReference type="InterPro" id="IPR036597">
    <property type="entry name" value="Fido-like_dom_sf"/>
</dbReference>
<evidence type="ECO:0000259" key="1">
    <source>
        <dbReference type="PROSITE" id="PS51459"/>
    </source>
</evidence>
<feature type="domain" description="Fido" evidence="1">
    <location>
        <begin position="115"/>
        <end position="260"/>
    </location>
</feature>
<dbReference type="STRING" id="1193181.BN10_580024"/>
<gene>
    <name evidence="2" type="ORF">BN10_580024</name>
</gene>
<dbReference type="Gene3D" id="1.10.3290.10">
    <property type="entry name" value="Fido-like domain"/>
    <property type="match status" value="1"/>
</dbReference>
<reference evidence="2 3" key="1">
    <citation type="journal article" date="2013" name="ISME J.">
        <title>A metabolic model for members of the genus Tetrasphaera involved in enhanced biological phosphorus removal.</title>
        <authorList>
            <person name="Kristiansen R."/>
            <person name="Nguyen H.T.T."/>
            <person name="Saunders A.M."/>
            <person name="Nielsen J.L."/>
            <person name="Wimmer R."/>
            <person name="Le V.Q."/>
            <person name="McIlroy S.J."/>
            <person name="Petrovski S."/>
            <person name="Seviour R.J."/>
            <person name="Calteau A."/>
            <person name="Nielsen K.L."/>
            <person name="Nielsen P.H."/>
        </authorList>
    </citation>
    <scope>NUCLEOTIDE SEQUENCE [LARGE SCALE GENOMIC DNA]</scope>
    <source>
        <strain evidence="2 3">Lp2</strain>
    </source>
</reference>
<name>N0E5D7_9MICO</name>
<dbReference type="Proteomes" id="UP000013167">
    <property type="component" value="Unassembled WGS sequence"/>
</dbReference>
<evidence type="ECO:0000313" key="2">
    <source>
        <dbReference type="EMBL" id="CCH70459.1"/>
    </source>
</evidence>
<comment type="caution">
    <text evidence="2">The sequence shown here is derived from an EMBL/GenBank/DDBJ whole genome shotgun (WGS) entry which is preliminary data.</text>
</comment>
<dbReference type="AlphaFoldDB" id="N0E5D7"/>
<dbReference type="PROSITE" id="PS51459">
    <property type="entry name" value="FIDO"/>
    <property type="match status" value="1"/>
</dbReference>
<keyword evidence="3" id="KW-1185">Reference proteome</keyword>
<dbReference type="EMBL" id="CAIZ01000128">
    <property type="protein sequence ID" value="CCH70459.1"/>
    <property type="molecule type" value="Genomic_DNA"/>
</dbReference>
<proteinExistence type="predicted"/>
<dbReference type="eggNOG" id="COG3177">
    <property type="taxonomic scope" value="Bacteria"/>
</dbReference>
<dbReference type="HOGENOM" id="CLU_058793_1_0_11"/>
<dbReference type="InterPro" id="IPR003812">
    <property type="entry name" value="Fido"/>
</dbReference>
<evidence type="ECO:0000313" key="3">
    <source>
        <dbReference type="Proteomes" id="UP000013167"/>
    </source>
</evidence>